<dbReference type="AlphaFoldDB" id="A0AAW6T5D2"/>
<dbReference type="SUPFAM" id="SSF53850">
    <property type="entry name" value="Periplasmic binding protein-like II"/>
    <property type="match status" value="1"/>
</dbReference>
<dbReference type="Pfam" id="PF03466">
    <property type="entry name" value="LysR_substrate"/>
    <property type="match status" value="1"/>
</dbReference>
<keyword evidence="3" id="KW-0238">DNA-binding</keyword>
<dbReference type="Gene3D" id="1.10.10.10">
    <property type="entry name" value="Winged helix-like DNA-binding domain superfamily/Winged helix DNA-binding domain"/>
    <property type="match status" value="1"/>
</dbReference>
<evidence type="ECO:0000256" key="2">
    <source>
        <dbReference type="ARBA" id="ARBA00023015"/>
    </source>
</evidence>
<sequence>MDTRALLNGQLKLRHFVLALTIAEHGSIVRAAEHLFVTQPVISRALRELEQLLGVPLFERGARGVSPTVFAEVFLEHARAIVGHVQQAKEHIDELADATRGEVTVGTYVAGGNLLLPRAIAWLKRERPHLVVRVREATPDRLRSSLVSGDVDLVVGRLTPQRGDTPLRQIALYHEPFRIVARAGHPLFQQGRPELATLREHPWVLPVGQTALRGEFLEAFARERIAPPVEQVECSSPMTIRTMVAETDFLAIVPHTVASSDPLLRMVDLPLEAVGQTVGVTMLDDRTATPSTAFMLSALEQAAAGIRDSLRDSTPFANAGATP</sequence>
<dbReference type="Pfam" id="PF00126">
    <property type="entry name" value="HTH_1"/>
    <property type="match status" value="1"/>
</dbReference>
<dbReference type="GO" id="GO:0003700">
    <property type="term" value="F:DNA-binding transcription factor activity"/>
    <property type="evidence" value="ECO:0007669"/>
    <property type="project" value="InterPro"/>
</dbReference>
<dbReference type="InterPro" id="IPR036388">
    <property type="entry name" value="WH-like_DNA-bd_sf"/>
</dbReference>
<dbReference type="PROSITE" id="PS50931">
    <property type="entry name" value="HTH_LYSR"/>
    <property type="match status" value="1"/>
</dbReference>
<evidence type="ECO:0000313" key="6">
    <source>
        <dbReference type="EMBL" id="MDI2099035.1"/>
    </source>
</evidence>
<dbReference type="InterPro" id="IPR036390">
    <property type="entry name" value="WH_DNA-bd_sf"/>
</dbReference>
<dbReference type="GO" id="GO:0005829">
    <property type="term" value="C:cytosol"/>
    <property type="evidence" value="ECO:0007669"/>
    <property type="project" value="TreeGrafter"/>
</dbReference>
<dbReference type="FunFam" id="1.10.10.10:FF:000001">
    <property type="entry name" value="LysR family transcriptional regulator"/>
    <property type="match status" value="1"/>
</dbReference>
<dbReference type="PRINTS" id="PR00039">
    <property type="entry name" value="HTHLYSR"/>
</dbReference>
<organism evidence="6 7">
    <name type="scientific">Ruicaihuangia caeni</name>
    <dbReference type="NCBI Taxonomy" id="3042517"/>
    <lineage>
        <taxon>Bacteria</taxon>
        <taxon>Bacillati</taxon>
        <taxon>Actinomycetota</taxon>
        <taxon>Actinomycetes</taxon>
        <taxon>Micrococcales</taxon>
        <taxon>Microbacteriaceae</taxon>
        <taxon>Ruicaihuangia</taxon>
    </lineage>
</organism>
<accession>A0AAW6T5D2</accession>
<keyword evidence="7" id="KW-1185">Reference proteome</keyword>
<protein>
    <submittedName>
        <fullName evidence="6">LysR substrate-binding domain-containing protein</fullName>
    </submittedName>
</protein>
<comment type="caution">
    <text evidence="6">The sequence shown here is derived from an EMBL/GenBank/DDBJ whole genome shotgun (WGS) entry which is preliminary data.</text>
</comment>
<reference evidence="6 7" key="1">
    <citation type="submission" date="2023-04" db="EMBL/GenBank/DDBJ databases">
        <title>Klugiella caeni sp. nov. isolated from the sludge of biochemical tank.</title>
        <authorList>
            <person name="Geng K."/>
        </authorList>
    </citation>
    <scope>NUCLEOTIDE SEQUENCE [LARGE SCALE GENOMIC DNA]</scope>
    <source>
        <strain evidence="6 7">YN-L-19</strain>
    </source>
</reference>
<name>A0AAW6T5D2_9MICO</name>
<evidence type="ECO:0000256" key="4">
    <source>
        <dbReference type="ARBA" id="ARBA00023163"/>
    </source>
</evidence>
<dbReference type="EMBL" id="JASATX010000003">
    <property type="protein sequence ID" value="MDI2099035.1"/>
    <property type="molecule type" value="Genomic_DNA"/>
</dbReference>
<dbReference type="PANTHER" id="PTHR30419">
    <property type="entry name" value="HTH-TYPE TRANSCRIPTIONAL REGULATOR YBHD"/>
    <property type="match status" value="1"/>
</dbReference>
<gene>
    <name evidence="6" type="ORF">QF206_08680</name>
</gene>
<dbReference type="InterPro" id="IPR005119">
    <property type="entry name" value="LysR_subst-bd"/>
</dbReference>
<dbReference type="RefSeq" id="WP_281488820.1">
    <property type="nucleotide sequence ID" value="NZ_JASATX010000003.1"/>
</dbReference>
<evidence type="ECO:0000313" key="7">
    <source>
        <dbReference type="Proteomes" id="UP001321506"/>
    </source>
</evidence>
<feature type="domain" description="HTH lysR-type" evidence="5">
    <location>
        <begin position="11"/>
        <end position="68"/>
    </location>
</feature>
<dbReference type="InterPro" id="IPR050950">
    <property type="entry name" value="HTH-type_LysR_regulators"/>
</dbReference>
<dbReference type="PANTHER" id="PTHR30419:SF8">
    <property type="entry name" value="NITROGEN ASSIMILATION TRANSCRIPTIONAL ACTIVATOR-RELATED"/>
    <property type="match status" value="1"/>
</dbReference>
<dbReference type="Gene3D" id="3.40.190.290">
    <property type="match status" value="1"/>
</dbReference>
<evidence type="ECO:0000259" key="5">
    <source>
        <dbReference type="PROSITE" id="PS50931"/>
    </source>
</evidence>
<keyword evidence="4" id="KW-0804">Transcription</keyword>
<dbReference type="Proteomes" id="UP001321506">
    <property type="component" value="Unassembled WGS sequence"/>
</dbReference>
<dbReference type="InterPro" id="IPR000847">
    <property type="entry name" value="LysR_HTH_N"/>
</dbReference>
<evidence type="ECO:0000256" key="3">
    <source>
        <dbReference type="ARBA" id="ARBA00023125"/>
    </source>
</evidence>
<dbReference type="SUPFAM" id="SSF46785">
    <property type="entry name" value="Winged helix' DNA-binding domain"/>
    <property type="match status" value="1"/>
</dbReference>
<comment type="similarity">
    <text evidence="1">Belongs to the LysR transcriptional regulatory family.</text>
</comment>
<dbReference type="GO" id="GO:0003677">
    <property type="term" value="F:DNA binding"/>
    <property type="evidence" value="ECO:0007669"/>
    <property type="project" value="UniProtKB-KW"/>
</dbReference>
<proteinExistence type="inferred from homology"/>
<keyword evidence="2" id="KW-0805">Transcription regulation</keyword>
<evidence type="ECO:0000256" key="1">
    <source>
        <dbReference type="ARBA" id="ARBA00009437"/>
    </source>
</evidence>